<evidence type="ECO:0000313" key="3">
    <source>
        <dbReference type="Proteomes" id="UP001600888"/>
    </source>
</evidence>
<dbReference type="Pfam" id="PF12697">
    <property type="entry name" value="Abhydrolase_6"/>
    <property type="match status" value="1"/>
</dbReference>
<dbReference type="InterPro" id="IPR000073">
    <property type="entry name" value="AB_hydrolase_1"/>
</dbReference>
<name>A0ABR4EKV9_9PEZI</name>
<evidence type="ECO:0000259" key="1">
    <source>
        <dbReference type="Pfam" id="PF12697"/>
    </source>
</evidence>
<gene>
    <name evidence="2" type="ORF">FJTKL_10162</name>
</gene>
<comment type="caution">
    <text evidence="2">The sequence shown here is derived from an EMBL/GenBank/DDBJ whole genome shotgun (WGS) entry which is preliminary data.</text>
</comment>
<dbReference type="InterPro" id="IPR052897">
    <property type="entry name" value="Sec-Metab_Biosynth_Hydrolase"/>
</dbReference>
<dbReference type="PANTHER" id="PTHR37017:SF10">
    <property type="entry name" value="AB HYDROLASE-1 DOMAIN-CONTAINING PROTEIN"/>
    <property type="match status" value="1"/>
</dbReference>
<dbReference type="PANTHER" id="PTHR37017">
    <property type="entry name" value="AB HYDROLASE-1 DOMAIN-CONTAINING PROTEIN-RELATED"/>
    <property type="match status" value="1"/>
</dbReference>
<protein>
    <recommendedName>
        <fullName evidence="1">AB hydrolase-1 domain-containing protein</fullName>
    </recommendedName>
</protein>
<sequence>MGIFQLRSSPALVSFRNHPSHHFFEDAHKHTHTHTRTGTNLQVFTPSLSYLIMTPPAKPTLLSLHGAWHVPDSYRKLTSALRAVGFEVHVPRHLSMNESRPPNADLGSDTEAIRSYATSLVEAGRTVAVLMHSYGGQVGTNALYGLSKEARAAQGQQGGISHLIYMTAFALPEGKSMVDKVEEFGHMDRIPVAFGFDEDQSCVANYPKEGLIGEPYVDQLSSEELKSFTDSLVRWNGKCMYSPIVNTPAWRDKAVVSYIYTAGDLTVPVDYQKSMVDLMEKEGKVVETVELQTGHSPNLTATDEVVDAVVKFISR</sequence>
<dbReference type="EMBL" id="JBAWTH010000045">
    <property type="protein sequence ID" value="KAL2283048.1"/>
    <property type="molecule type" value="Genomic_DNA"/>
</dbReference>
<reference evidence="2 3" key="1">
    <citation type="submission" date="2024-03" db="EMBL/GenBank/DDBJ databases">
        <title>A high-quality draft genome sequence of Diaporthe vaccinii, a causative agent of upright dieback and viscid rot disease in cranberry plants.</title>
        <authorList>
            <person name="Sarrasin M."/>
            <person name="Lang B.F."/>
            <person name="Burger G."/>
        </authorList>
    </citation>
    <scope>NUCLEOTIDE SEQUENCE [LARGE SCALE GENOMIC DNA]</scope>
    <source>
        <strain evidence="2 3">IS7</strain>
    </source>
</reference>
<dbReference type="SUPFAM" id="SSF53474">
    <property type="entry name" value="alpha/beta-Hydrolases"/>
    <property type="match status" value="1"/>
</dbReference>
<keyword evidence="3" id="KW-1185">Reference proteome</keyword>
<dbReference type="Proteomes" id="UP001600888">
    <property type="component" value="Unassembled WGS sequence"/>
</dbReference>
<organism evidence="2 3">
    <name type="scientific">Diaporthe vaccinii</name>
    <dbReference type="NCBI Taxonomy" id="105482"/>
    <lineage>
        <taxon>Eukaryota</taxon>
        <taxon>Fungi</taxon>
        <taxon>Dikarya</taxon>
        <taxon>Ascomycota</taxon>
        <taxon>Pezizomycotina</taxon>
        <taxon>Sordariomycetes</taxon>
        <taxon>Sordariomycetidae</taxon>
        <taxon>Diaporthales</taxon>
        <taxon>Diaporthaceae</taxon>
        <taxon>Diaporthe</taxon>
        <taxon>Diaporthe eres species complex</taxon>
    </lineage>
</organism>
<dbReference type="Gene3D" id="3.40.50.1820">
    <property type="entry name" value="alpha/beta hydrolase"/>
    <property type="match status" value="1"/>
</dbReference>
<feature type="domain" description="AB hydrolase-1" evidence="1">
    <location>
        <begin position="64"/>
        <end position="308"/>
    </location>
</feature>
<evidence type="ECO:0000313" key="2">
    <source>
        <dbReference type="EMBL" id="KAL2283048.1"/>
    </source>
</evidence>
<dbReference type="InterPro" id="IPR029058">
    <property type="entry name" value="AB_hydrolase_fold"/>
</dbReference>
<accession>A0ABR4EKV9</accession>
<proteinExistence type="predicted"/>